<dbReference type="PANTHER" id="PTHR32332:SF34">
    <property type="entry name" value="2-NITROPROPANE DIOXYGENASE FAMILY, PUTATIVE-RELATED"/>
    <property type="match status" value="1"/>
</dbReference>
<evidence type="ECO:0000256" key="1">
    <source>
        <dbReference type="ARBA" id="ARBA00022630"/>
    </source>
</evidence>
<sequence>MFSHIINPFIANAPMFGTAKADLAAAVTKAGGFGFIGGGFDFTNSSAQLVSLEKELFKARKLLDLKPLPDDAVQRQDNSVESLPVGVGFLTFHSDDASALISLIWRHRPLGIWLFAQAENQHRKLIPSLKSAGISWGMKIFVQIGSVKSAIEAVEDGADVIVVQGSDAGGHQFASNASIITSLPEISDAIKRLGRDVSILAAGGIMDGRGIAAALALGASGVVMGTRFAATIESSSSEVAKSVMVSTRDGAVSTAKSTLHDALQGRPDFWPMAYDGRAVISGLYRDVSTGAQSIEQAADTQKRAAAAGDGSNMVVWA</sequence>
<organism evidence="4 5">
    <name type="scientific">Monascus purpureus</name>
    <name type="common">Red mold</name>
    <name type="synonym">Monascus anka</name>
    <dbReference type="NCBI Taxonomy" id="5098"/>
    <lineage>
        <taxon>Eukaryota</taxon>
        <taxon>Fungi</taxon>
        <taxon>Dikarya</taxon>
        <taxon>Ascomycota</taxon>
        <taxon>Pezizomycotina</taxon>
        <taxon>Eurotiomycetes</taxon>
        <taxon>Eurotiomycetidae</taxon>
        <taxon>Eurotiales</taxon>
        <taxon>Aspergillaceae</taxon>
        <taxon>Monascus</taxon>
    </lineage>
</organism>
<reference evidence="4 5" key="1">
    <citation type="submission" date="2019-06" db="EMBL/GenBank/DDBJ databases">
        <title>Wine fermentation using esterase from Monascus purpureus.</title>
        <authorList>
            <person name="Geng C."/>
            <person name="Zhang Y."/>
        </authorList>
    </citation>
    <scope>NUCLEOTIDE SEQUENCE [LARGE SCALE GENOMIC DNA]</scope>
    <source>
        <strain evidence="4">HQ1</strain>
    </source>
</reference>
<protein>
    <submittedName>
        <fullName evidence="4">Uncharacterized protein</fullName>
    </submittedName>
</protein>
<dbReference type="CDD" id="cd04730">
    <property type="entry name" value="NPD_like"/>
    <property type="match status" value="1"/>
</dbReference>
<proteinExistence type="predicted"/>
<dbReference type="Gene3D" id="3.20.20.70">
    <property type="entry name" value="Aldolase class I"/>
    <property type="match status" value="1"/>
</dbReference>
<evidence type="ECO:0000256" key="2">
    <source>
        <dbReference type="ARBA" id="ARBA00022643"/>
    </source>
</evidence>
<keyword evidence="2" id="KW-0288">FMN</keyword>
<evidence type="ECO:0000313" key="5">
    <source>
        <dbReference type="Proteomes" id="UP000319663"/>
    </source>
</evidence>
<dbReference type="SUPFAM" id="SSF51412">
    <property type="entry name" value="Inosine monophosphate dehydrogenase (IMPDH)"/>
    <property type="match status" value="1"/>
</dbReference>
<dbReference type="Proteomes" id="UP000319663">
    <property type="component" value="Unassembled WGS sequence"/>
</dbReference>
<keyword evidence="5" id="KW-1185">Reference proteome</keyword>
<evidence type="ECO:0000256" key="3">
    <source>
        <dbReference type="ARBA" id="ARBA00023002"/>
    </source>
</evidence>
<keyword evidence="3" id="KW-0560">Oxidoreductase</keyword>
<accession>A0A507QMA9</accession>
<keyword evidence="1" id="KW-0285">Flavoprotein</keyword>
<dbReference type="GO" id="GO:0018580">
    <property type="term" value="F:nitronate monooxygenase activity"/>
    <property type="evidence" value="ECO:0007669"/>
    <property type="project" value="InterPro"/>
</dbReference>
<comment type="caution">
    <text evidence="4">The sequence shown here is derived from an EMBL/GenBank/DDBJ whole genome shotgun (WGS) entry which is preliminary data.</text>
</comment>
<name>A0A507QMA9_MONPU</name>
<dbReference type="InterPro" id="IPR013785">
    <property type="entry name" value="Aldolase_TIM"/>
</dbReference>
<gene>
    <name evidence="4" type="ORF">MPDQ_001568</name>
</gene>
<dbReference type="InterPro" id="IPR004136">
    <property type="entry name" value="NMO"/>
</dbReference>
<dbReference type="STRING" id="5098.A0A507QMA9"/>
<evidence type="ECO:0000313" key="4">
    <source>
        <dbReference type="EMBL" id="TQB69659.1"/>
    </source>
</evidence>
<dbReference type="EMBL" id="VIFY01000142">
    <property type="protein sequence ID" value="TQB69659.1"/>
    <property type="molecule type" value="Genomic_DNA"/>
</dbReference>
<dbReference type="Pfam" id="PF03060">
    <property type="entry name" value="NMO"/>
    <property type="match status" value="1"/>
</dbReference>
<dbReference type="PANTHER" id="PTHR32332">
    <property type="entry name" value="2-NITROPROPANE DIOXYGENASE"/>
    <property type="match status" value="1"/>
</dbReference>
<dbReference type="AlphaFoldDB" id="A0A507QMA9"/>